<proteinExistence type="predicted"/>
<name>A0ACC3BWM0_PYRYE</name>
<reference evidence="1" key="1">
    <citation type="submission" date="2019-11" db="EMBL/GenBank/DDBJ databases">
        <title>Nori genome reveals adaptations in red seaweeds to the harsh intertidal environment.</title>
        <authorList>
            <person name="Wang D."/>
            <person name="Mao Y."/>
        </authorList>
    </citation>
    <scope>NUCLEOTIDE SEQUENCE</scope>
    <source>
        <tissue evidence="1">Gametophyte</tissue>
    </source>
</reference>
<dbReference type="Proteomes" id="UP000798662">
    <property type="component" value="Chromosome 1"/>
</dbReference>
<evidence type="ECO:0000313" key="1">
    <source>
        <dbReference type="EMBL" id="KAK1861927.1"/>
    </source>
</evidence>
<accession>A0ACC3BWM0</accession>
<evidence type="ECO:0000313" key="2">
    <source>
        <dbReference type="Proteomes" id="UP000798662"/>
    </source>
</evidence>
<gene>
    <name evidence="1" type="ORF">I4F81_004505</name>
</gene>
<comment type="caution">
    <text evidence="1">The sequence shown here is derived from an EMBL/GenBank/DDBJ whole genome shotgun (WGS) entry which is preliminary data.</text>
</comment>
<keyword evidence="2" id="KW-1185">Reference proteome</keyword>
<dbReference type="EMBL" id="CM020618">
    <property type="protein sequence ID" value="KAK1861927.1"/>
    <property type="molecule type" value="Genomic_DNA"/>
</dbReference>
<organism evidence="1 2">
    <name type="scientific">Pyropia yezoensis</name>
    <name type="common">Susabi-nori</name>
    <name type="synonym">Porphyra yezoensis</name>
    <dbReference type="NCBI Taxonomy" id="2788"/>
    <lineage>
        <taxon>Eukaryota</taxon>
        <taxon>Rhodophyta</taxon>
        <taxon>Bangiophyceae</taxon>
        <taxon>Bangiales</taxon>
        <taxon>Bangiaceae</taxon>
        <taxon>Pyropia</taxon>
    </lineage>
</organism>
<protein>
    <submittedName>
        <fullName evidence="1">Uncharacterized protein</fullName>
    </submittedName>
</protein>
<sequence>MAVAFVGTGVTGGSAFLGTRPAAVCRPCLAAVRPAAGGGRRGAALPSTAVPGRRIVATPVAVADGGSPAAAGDASRSLVTPGAGGAAAPEPPATLRHLLKVGALFTLFFSINVCFNITNKRLLNMWSVPWTLSTVQLGTGALYCTALWLLGLRRKPNVSKGLIKALLLPSLGHTIGHVCSCISFSFMAISFAHIVKSAEPAFGAVASALFLGEFFPWGVYLSLIPIISGVAMAAVSELTFQWPGFLLAMMANVGFAGRNVFSKLTMGNFKKDPTLTPENLYGLISIISFLMELPFCLIADGIPTLGANPAVPGLFFASSMLYHLYNEVSYLCLYNVSPVTFSVGNTLKRVFIIVASIIAFKTKVLPLNAAGMVIAIAGTALYSWTKNRAAKAATEAAAANAEPKQAYGLRLYLVAVVAPPL</sequence>